<gene>
    <name evidence="1" type="ORF">UBAL3_96120028</name>
</gene>
<dbReference type="AlphaFoldDB" id="C6I0W4"/>
<organism evidence="1 2">
    <name type="scientific">Leptospirillum ferrodiazotrophum</name>
    <dbReference type="NCBI Taxonomy" id="412449"/>
    <lineage>
        <taxon>Bacteria</taxon>
        <taxon>Pseudomonadati</taxon>
        <taxon>Nitrospirota</taxon>
        <taxon>Nitrospiria</taxon>
        <taxon>Nitrospirales</taxon>
        <taxon>Nitrospiraceae</taxon>
        <taxon>Leptospirillum</taxon>
    </lineage>
</organism>
<sequence>MNDLLKKKILVVAGLAIIFGSLAFVGIRAIVAHRRAEAAREWARLHPPLPHRSPFVRIVSVARLVGACRNAFESVLEAPAGWSVDGVRCRPTTLVVRYRRESSSAGTVRDLESALRRSVEMRDKGEAEGSWSLHVPSSSLLLSKIPTLREEEKDLATVLEREGIEEVGSNPPAIAFPLFPDDPGLLTEISSVPGFSATALIWSKGKGWTLKGEWKHAS</sequence>
<reference evidence="1 2" key="1">
    <citation type="journal article" date="2009" name="Appl. Environ. Microbiol.">
        <title>Community genomic and proteomic analyses of chemoautotrophic iron-oxidizing "Leptospirillum rubarum" (Group II) and "Leptospirillum ferrodiazotrophum" (Group III) bacteria in acid mine drainage biofilms.</title>
        <authorList>
            <person name="Goltsman D.S."/>
            <person name="Denef V.J."/>
            <person name="Singer S.W."/>
            <person name="VerBerkmoes N.C."/>
            <person name="Lefsrud M."/>
            <person name="Mueller R.S."/>
            <person name="Dick G.J."/>
            <person name="Sun C.L."/>
            <person name="Wheeler K.E."/>
            <person name="Zemla A."/>
            <person name="Baker B.J."/>
            <person name="Hauser L."/>
            <person name="Land M."/>
            <person name="Shah M.B."/>
            <person name="Thelen M.P."/>
            <person name="Hettich R.L."/>
            <person name="Banfield J.F."/>
        </authorList>
    </citation>
    <scope>NUCLEOTIDE SEQUENCE [LARGE SCALE GENOMIC DNA]</scope>
</reference>
<proteinExistence type="predicted"/>
<evidence type="ECO:0000313" key="1">
    <source>
        <dbReference type="EMBL" id="EES51483.1"/>
    </source>
</evidence>
<evidence type="ECO:0000313" key="2">
    <source>
        <dbReference type="Proteomes" id="UP000009374"/>
    </source>
</evidence>
<name>C6I0W4_9BACT</name>
<protein>
    <submittedName>
        <fullName evidence="1">Uncharacterized protein</fullName>
    </submittedName>
</protein>
<accession>C6I0W4</accession>
<dbReference type="Proteomes" id="UP000009374">
    <property type="component" value="Unassembled WGS sequence"/>
</dbReference>
<dbReference type="EMBL" id="GG693889">
    <property type="protein sequence ID" value="EES51483.1"/>
    <property type="molecule type" value="Genomic_DNA"/>
</dbReference>
<keyword evidence="2" id="KW-1185">Reference proteome</keyword>